<reference evidence="19" key="1">
    <citation type="submission" date="2005-08" db="EMBL/GenBank/DDBJ databases">
        <title>Complete sequence of Pelodictyon luteolum DSM 273.</title>
        <authorList>
            <consortium name="US DOE Joint Genome Institute"/>
            <person name="Copeland A."/>
            <person name="Lucas S."/>
            <person name="Lapidus A."/>
            <person name="Barry K."/>
            <person name="Detter J.C."/>
            <person name="Glavina T."/>
            <person name="Hammon N."/>
            <person name="Israni S."/>
            <person name="Pitluck S."/>
            <person name="Bryant D."/>
            <person name="Schmutz J."/>
            <person name="Larimer F."/>
            <person name="Land M."/>
            <person name="Kyrpides N."/>
            <person name="Ivanova N."/>
            <person name="Richardson P."/>
        </authorList>
    </citation>
    <scope>NUCLEOTIDE SEQUENCE [LARGE SCALE GENOMIC DNA]</scope>
    <source>
        <strain evidence="19">DSM 273 / BCRC 81028 / 2530</strain>
    </source>
</reference>
<evidence type="ECO:0000256" key="5">
    <source>
        <dbReference type="ARBA" id="ARBA00022960"/>
    </source>
</evidence>
<keyword evidence="5" id="KW-0133">Cell shape</keyword>
<evidence type="ECO:0000256" key="3">
    <source>
        <dbReference type="ARBA" id="ARBA00022679"/>
    </source>
</evidence>
<evidence type="ECO:0000256" key="17">
    <source>
        <dbReference type="SAM" id="Phobius"/>
    </source>
</evidence>
<evidence type="ECO:0000256" key="16">
    <source>
        <dbReference type="SAM" id="MobiDB-lite"/>
    </source>
</evidence>
<dbReference type="InterPro" id="IPR001182">
    <property type="entry name" value="FtsW/RodA"/>
</dbReference>
<dbReference type="eggNOG" id="COG0772">
    <property type="taxonomic scope" value="Bacteria"/>
</dbReference>
<comment type="subcellular location">
    <subcellularLocation>
        <location evidence="1">Membrane</location>
        <topology evidence="1">Multi-pass membrane protein</topology>
    </subcellularLocation>
</comment>
<evidence type="ECO:0000256" key="15">
    <source>
        <dbReference type="ARBA" id="ARBA00049902"/>
    </source>
</evidence>
<feature type="transmembrane region" description="Helical" evidence="17">
    <location>
        <begin position="175"/>
        <end position="195"/>
    </location>
</feature>
<dbReference type="Proteomes" id="UP000002709">
    <property type="component" value="Chromosome"/>
</dbReference>
<name>Q3B128_CHLL3</name>
<dbReference type="GO" id="GO:0032153">
    <property type="term" value="C:cell division site"/>
    <property type="evidence" value="ECO:0007669"/>
    <property type="project" value="TreeGrafter"/>
</dbReference>
<evidence type="ECO:0000256" key="9">
    <source>
        <dbReference type="ARBA" id="ARBA00032370"/>
    </source>
</evidence>
<evidence type="ECO:0000256" key="13">
    <source>
        <dbReference type="ARBA" id="ARBA00041418"/>
    </source>
</evidence>
<dbReference type="HOGENOM" id="CLU_029243_0_1_10"/>
<feature type="transmembrane region" description="Helical" evidence="17">
    <location>
        <begin position="279"/>
        <end position="301"/>
    </location>
</feature>
<evidence type="ECO:0000256" key="8">
    <source>
        <dbReference type="ARBA" id="ARBA00023136"/>
    </source>
</evidence>
<keyword evidence="7 17" id="KW-1133">Transmembrane helix</keyword>
<organism evidence="18 19">
    <name type="scientific">Chlorobium luteolum (strain DSM 273 / BCRC 81028 / 2530)</name>
    <name type="common">Pelodictyon luteolum</name>
    <dbReference type="NCBI Taxonomy" id="319225"/>
    <lineage>
        <taxon>Bacteria</taxon>
        <taxon>Pseudomonadati</taxon>
        <taxon>Chlorobiota</taxon>
        <taxon>Chlorobiia</taxon>
        <taxon>Chlorobiales</taxon>
        <taxon>Chlorobiaceae</taxon>
        <taxon>Chlorobium/Pelodictyon group</taxon>
        <taxon>Pelodictyon</taxon>
    </lineage>
</organism>
<dbReference type="GO" id="GO:0009252">
    <property type="term" value="P:peptidoglycan biosynthetic process"/>
    <property type="evidence" value="ECO:0007669"/>
    <property type="project" value="UniProtKB-KW"/>
</dbReference>
<sequence length="398" mass="42931">MTESIYMPSSRGEAVAGKLLLFIVAVLMCIGVVVVYSSGAGWAETKFSNSEYFLWRHVIFTLAGVAVVLVVGHFDYHFFSKISRLLYLVSLALLTALLLLKVVGVIHGAARWIGVGSVKFQVSDLAKYAIIFRFARFISDKEGDVRDLDTGYYPMLALLLAVSVLVALEPNFSTASLITILGFILMFAGGVNLRYLMATGALVIPIAIAYALAAPYRIARLVSFFSDSPKGLSYQVVQALIGLGNGGLLGLGIGASKQRELYLPLSYNDFVFVVIGEEYGFIGAVSVVLLFAGFFICGLIIAKHAPDLFGRFVALGITVAITLFAFINIAVACHLIPTTGVALPFISYGGTALLFNSLGVGILLSISRHRKRMHDMVAETAPERSPESGTEPLEWSHP</sequence>
<keyword evidence="19" id="KW-1185">Reference proteome</keyword>
<feature type="transmembrane region" description="Helical" evidence="17">
    <location>
        <begin position="201"/>
        <end position="219"/>
    </location>
</feature>
<dbReference type="RefSeq" id="WP_011358823.1">
    <property type="nucleotide sequence ID" value="NC_007512.1"/>
</dbReference>
<evidence type="ECO:0000256" key="2">
    <source>
        <dbReference type="ARBA" id="ARBA00022676"/>
    </source>
</evidence>
<evidence type="ECO:0000313" key="19">
    <source>
        <dbReference type="Proteomes" id="UP000002709"/>
    </source>
</evidence>
<keyword evidence="4 17" id="KW-0812">Transmembrane</keyword>
<feature type="transmembrane region" description="Helical" evidence="17">
    <location>
        <begin position="313"/>
        <end position="337"/>
    </location>
</feature>
<dbReference type="KEGG" id="plt:Plut_2111"/>
<keyword evidence="18" id="KW-0131">Cell cycle</keyword>
<protein>
    <recommendedName>
        <fullName evidence="12">Probable peptidoglycan glycosyltransferase FtsW</fullName>
        <ecNumber evidence="14">2.4.99.28</ecNumber>
    </recommendedName>
    <alternativeName>
        <fullName evidence="13">Cell division protein FtsW</fullName>
    </alternativeName>
    <alternativeName>
        <fullName evidence="10">Cell wall polymerase</fullName>
    </alternativeName>
    <alternativeName>
        <fullName evidence="9">Peptidoglycan polymerase</fullName>
    </alternativeName>
</protein>
<dbReference type="GO" id="GO:0005886">
    <property type="term" value="C:plasma membrane"/>
    <property type="evidence" value="ECO:0007669"/>
    <property type="project" value="TreeGrafter"/>
</dbReference>
<comment type="catalytic activity">
    <reaction evidence="15">
        <text>[GlcNAc-(1-&gt;4)-Mur2Ac(oyl-L-Ala-gamma-D-Glu-L-Lys-D-Ala-D-Ala)](n)-di-trans,octa-cis-undecaprenyl diphosphate + beta-D-GlcNAc-(1-&gt;4)-Mur2Ac(oyl-L-Ala-gamma-D-Glu-L-Lys-D-Ala-D-Ala)-di-trans,octa-cis-undecaprenyl diphosphate = [GlcNAc-(1-&gt;4)-Mur2Ac(oyl-L-Ala-gamma-D-Glu-L-Lys-D-Ala-D-Ala)](n+1)-di-trans,octa-cis-undecaprenyl diphosphate + di-trans,octa-cis-undecaprenyl diphosphate + H(+)</text>
        <dbReference type="Rhea" id="RHEA:23708"/>
        <dbReference type="Rhea" id="RHEA-COMP:9602"/>
        <dbReference type="Rhea" id="RHEA-COMP:9603"/>
        <dbReference type="ChEBI" id="CHEBI:15378"/>
        <dbReference type="ChEBI" id="CHEBI:58405"/>
        <dbReference type="ChEBI" id="CHEBI:60033"/>
        <dbReference type="ChEBI" id="CHEBI:78435"/>
        <dbReference type="EC" id="2.4.99.28"/>
    </reaction>
</comment>
<comment type="similarity">
    <text evidence="11">Belongs to the SEDS family. FtsW subfamily.</text>
</comment>
<evidence type="ECO:0000256" key="6">
    <source>
        <dbReference type="ARBA" id="ARBA00022984"/>
    </source>
</evidence>
<dbReference type="GO" id="GO:0008955">
    <property type="term" value="F:peptidoglycan glycosyltransferase activity"/>
    <property type="evidence" value="ECO:0007669"/>
    <property type="project" value="UniProtKB-EC"/>
</dbReference>
<keyword evidence="3" id="KW-0808">Transferase</keyword>
<dbReference type="EMBL" id="CP000096">
    <property type="protein sequence ID" value="ABB24953.1"/>
    <property type="molecule type" value="Genomic_DNA"/>
</dbReference>
<dbReference type="GO" id="GO:0015648">
    <property type="term" value="F:lipid-linked peptidoglycan transporter activity"/>
    <property type="evidence" value="ECO:0007669"/>
    <property type="project" value="TreeGrafter"/>
</dbReference>
<keyword evidence="6" id="KW-0573">Peptidoglycan synthesis</keyword>
<dbReference type="AlphaFoldDB" id="Q3B128"/>
<evidence type="ECO:0000256" key="4">
    <source>
        <dbReference type="ARBA" id="ARBA00022692"/>
    </source>
</evidence>
<dbReference type="PANTHER" id="PTHR30474">
    <property type="entry name" value="CELL CYCLE PROTEIN"/>
    <property type="match status" value="1"/>
</dbReference>
<feature type="transmembrane region" description="Helical" evidence="17">
    <location>
        <begin position="54"/>
        <end position="74"/>
    </location>
</feature>
<feature type="transmembrane region" description="Helical" evidence="17">
    <location>
        <begin position="151"/>
        <end position="168"/>
    </location>
</feature>
<feature type="region of interest" description="Disordered" evidence="16">
    <location>
        <begin position="377"/>
        <end position="398"/>
    </location>
</feature>
<feature type="transmembrane region" description="Helical" evidence="17">
    <location>
        <begin position="20"/>
        <end position="42"/>
    </location>
</feature>
<dbReference type="STRING" id="319225.Plut_2111"/>
<dbReference type="PANTHER" id="PTHR30474:SF2">
    <property type="entry name" value="PEPTIDOGLYCAN GLYCOSYLTRANSFERASE FTSW-RELATED"/>
    <property type="match status" value="1"/>
</dbReference>
<keyword evidence="18" id="KW-0132">Cell division</keyword>
<keyword evidence="2" id="KW-0328">Glycosyltransferase</keyword>
<dbReference type="EC" id="2.4.99.28" evidence="14"/>
<evidence type="ECO:0000256" key="11">
    <source>
        <dbReference type="ARBA" id="ARBA00038053"/>
    </source>
</evidence>
<feature type="transmembrane region" description="Helical" evidence="17">
    <location>
        <begin position="343"/>
        <end position="366"/>
    </location>
</feature>
<feature type="transmembrane region" description="Helical" evidence="17">
    <location>
        <begin position="231"/>
        <end position="255"/>
    </location>
</feature>
<dbReference type="GO" id="GO:0051301">
    <property type="term" value="P:cell division"/>
    <property type="evidence" value="ECO:0007669"/>
    <property type="project" value="UniProtKB-KW"/>
</dbReference>
<keyword evidence="8 17" id="KW-0472">Membrane</keyword>
<evidence type="ECO:0000256" key="10">
    <source>
        <dbReference type="ARBA" id="ARBA00033270"/>
    </source>
</evidence>
<dbReference type="GO" id="GO:0008360">
    <property type="term" value="P:regulation of cell shape"/>
    <property type="evidence" value="ECO:0007669"/>
    <property type="project" value="UniProtKB-KW"/>
</dbReference>
<evidence type="ECO:0000256" key="14">
    <source>
        <dbReference type="ARBA" id="ARBA00044770"/>
    </source>
</evidence>
<evidence type="ECO:0000256" key="12">
    <source>
        <dbReference type="ARBA" id="ARBA00041185"/>
    </source>
</evidence>
<dbReference type="Pfam" id="PF01098">
    <property type="entry name" value="FTSW_RODA_SPOVE"/>
    <property type="match status" value="1"/>
</dbReference>
<gene>
    <name evidence="18" type="ordered locus">Plut_2111</name>
</gene>
<dbReference type="OrthoDB" id="9812661at2"/>
<feature type="transmembrane region" description="Helical" evidence="17">
    <location>
        <begin position="86"/>
        <end position="110"/>
    </location>
</feature>
<evidence type="ECO:0000313" key="18">
    <source>
        <dbReference type="EMBL" id="ABB24953.1"/>
    </source>
</evidence>
<proteinExistence type="inferred from homology"/>
<accession>Q3B128</accession>
<evidence type="ECO:0000256" key="1">
    <source>
        <dbReference type="ARBA" id="ARBA00004141"/>
    </source>
</evidence>
<evidence type="ECO:0000256" key="7">
    <source>
        <dbReference type="ARBA" id="ARBA00022989"/>
    </source>
</evidence>
<feature type="compositionally biased region" description="Basic and acidic residues" evidence="16">
    <location>
        <begin position="377"/>
        <end position="386"/>
    </location>
</feature>